<keyword evidence="2" id="KW-1185">Reference proteome</keyword>
<dbReference type="OrthoDB" id="8605438at2"/>
<dbReference type="EMBL" id="CP031700">
    <property type="protein sequence ID" value="QEY26196.1"/>
    <property type="molecule type" value="Genomic_DNA"/>
</dbReference>
<evidence type="ECO:0000313" key="1">
    <source>
        <dbReference type="EMBL" id="QEY26196.1"/>
    </source>
</evidence>
<name>A0A5J6PV92_9NEIS</name>
<organism evidence="1 2">
    <name type="scientific">Neisseria zalophi</name>
    <dbReference type="NCBI Taxonomy" id="640030"/>
    <lineage>
        <taxon>Bacteria</taxon>
        <taxon>Pseudomonadati</taxon>
        <taxon>Pseudomonadota</taxon>
        <taxon>Betaproteobacteria</taxon>
        <taxon>Neisseriales</taxon>
        <taxon>Neisseriaceae</taxon>
        <taxon>Neisseria</taxon>
    </lineage>
</organism>
<proteinExistence type="predicted"/>
<reference evidence="1 2" key="1">
    <citation type="submission" date="2018-08" db="EMBL/GenBank/DDBJ databases">
        <title>Neisseria zalophi ATCC BAA-2455 complete genome.</title>
        <authorList>
            <person name="Veseli I.A."/>
            <person name="Buttler R."/>
            <person name="Mascarenhas dos Santos A.C."/>
            <person name="Pombert J.-F."/>
        </authorList>
    </citation>
    <scope>NUCLEOTIDE SEQUENCE [LARGE SCALE GENOMIC DNA]</scope>
    <source>
        <strain evidence="1 2">ATCC BAA-2455</strain>
    </source>
</reference>
<dbReference type="PROSITE" id="PS51257">
    <property type="entry name" value="PROKAR_LIPOPROTEIN"/>
    <property type="match status" value="1"/>
</dbReference>
<dbReference type="KEGG" id="nzl:D0T92_06445"/>
<dbReference type="AlphaFoldDB" id="A0A5J6PV92"/>
<protein>
    <recommendedName>
        <fullName evidence="3">Lipoprotein</fullName>
    </recommendedName>
</protein>
<dbReference type="Proteomes" id="UP000325713">
    <property type="component" value="Chromosome"/>
</dbReference>
<gene>
    <name evidence="1" type="ORF">D0T92_06445</name>
</gene>
<dbReference type="RefSeq" id="WP_151051264.1">
    <property type="nucleotide sequence ID" value="NZ_CP031700.1"/>
</dbReference>
<sequence length="115" mass="13108">MKNGLIMSSIVSFILSACSLKSEEIKLDNIWNFKITVKENHDNRQVELTGLLNNSSMGISNMKTNINNDELNITLYQKLAGNKYSGQLKKEITIGKNINMITYGLERKIIWKNNN</sequence>
<accession>A0A5J6PV92</accession>
<evidence type="ECO:0008006" key="3">
    <source>
        <dbReference type="Google" id="ProtNLM"/>
    </source>
</evidence>
<evidence type="ECO:0000313" key="2">
    <source>
        <dbReference type="Proteomes" id="UP000325713"/>
    </source>
</evidence>